<dbReference type="EMBL" id="CP003555">
    <property type="protein sequence ID" value="AFK64037.1"/>
    <property type="molecule type" value="Genomic_DNA"/>
</dbReference>
<keyword evidence="4" id="KW-1185">Reference proteome</keyword>
<comment type="cofactor">
    <cofactor evidence="1">
        <name>FMN</name>
        <dbReference type="ChEBI" id="CHEBI:58210"/>
    </cofactor>
</comment>
<dbReference type="Gene3D" id="3.20.20.70">
    <property type="entry name" value="Aldolase class I"/>
    <property type="match status" value="1"/>
</dbReference>
<organism evidence="3 4">
    <name type="scientific">Advenella kashmirensis (strain DSM 17095 / LMG 22695 / WT001)</name>
    <name type="common">Tetrathiobacter kashmirensis</name>
    <dbReference type="NCBI Taxonomy" id="1036672"/>
    <lineage>
        <taxon>Bacteria</taxon>
        <taxon>Pseudomonadati</taxon>
        <taxon>Pseudomonadota</taxon>
        <taxon>Betaproteobacteria</taxon>
        <taxon>Burkholderiales</taxon>
        <taxon>Alcaligenaceae</taxon>
    </lineage>
</organism>
<dbReference type="GO" id="GO:0016491">
    <property type="term" value="F:oxidoreductase activity"/>
    <property type="evidence" value="ECO:0007669"/>
    <property type="project" value="InterPro"/>
</dbReference>
<sequence length="145" mass="16025">MLLHKPPVMPSLQGLATLQADRARMQGVAGMNYDPAFDLAALRALRDRWPGRLIIKGVVNPLDVESILAVGVDALIVSNHGGRQLDTGWLRWTPYLASCVPSINACLCCWTAVYVVAAMYSRRLLWGRQGCSQAERPVRRAGRRL</sequence>
<evidence type="ECO:0000313" key="3">
    <source>
        <dbReference type="EMBL" id="AFK64037.1"/>
    </source>
</evidence>
<protein>
    <submittedName>
        <fullName evidence="3">L-lactate cytochrome reductase</fullName>
    </submittedName>
</protein>
<dbReference type="KEGG" id="aka:TKWG_21790"/>
<evidence type="ECO:0000256" key="1">
    <source>
        <dbReference type="ARBA" id="ARBA00001917"/>
    </source>
</evidence>
<dbReference type="Proteomes" id="UP000005267">
    <property type="component" value="Chromosome"/>
</dbReference>
<feature type="domain" description="FMN-dependent dehydrogenase" evidence="2">
    <location>
        <begin position="20"/>
        <end position="87"/>
    </location>
</feature>
<dbReference type="InterPro" id="IPR013785">
    <property type="entry name" value="Aldolase_TIM"/>
</dbReference>
<dbReference type="PROSITE" id="PS00557">
    <property type="entry name" value="FMN_HYDROXY_ACID_DH_1"/>
    <property type="match status" value="1"/>
</dbReference>
<reference evidence="4" key="2">
    <citation type="journal article" date="2013" name="PLoS ONE">
        <title>Genome implosion elicits host-confinement in Alcaligenaceae: evidence from the comparative genomics of Tetrathiobacter kashmirensis, a pathogen in the making.</title>
        <authorList>
            <person name="Ghosh W."/>
            <person name="Alam M."/>
            <person name="Roy C."/>
            <person name="Pyne P."/>
            <person name="George A."/>
            <person name="Chakraborty R."/>
            <person name="Majumder S."/>
            <person name="Agarwal A."/>
            <person name="Chakraborty S."/>
            <person name="Majumdar S."/>
            <person name="Gupta S.K."/>
        </authorList>
    </citation>
    <scope>NUCLEOTIDE SEQUENCE [LARGE SCALE GENOMIC DNA]</scope>
    <source>
        <strain evidence="4">WT001</strain>
    </source>
</reference>
<dbReference type="HOGENOM" id="CLU_1782752_0_0_4"/>
<dbReference type="AlphaFoldDB" id="I3UG99"/>
<proteinExistence type="predicted"/>
<name>I3UG99_ADVKW</name>
<dbReference type="STRING" id="1036672.TKWG_21790"/>
<gene>
    <name evidence="3" type="ordered locus">TKWG_21790</name>
</gene>
<evidence type="ECO:0000259" key="2">
    <source>
        <dbReference type="Pfam" id="PF01070"/>
    </source>
</evidence>
<evidence type="ECO:0000313" key="4">
    <source>
        <dbReference type="Proteomes" id="UP000005267"/>
    </source>
</evidence>
<reference evidence="3 4" key="1">
    <citation type="journal article" date="2011" name="J. Bacteriol.">
        <title>Whole-genome shotgun sequencing of the sulfur-oxidizing chemoautotroph Tetrathiobacter kashmirensis.</title>
        <authorList>
            <person name="Ghosh W."/>
            <person name="George A."/>
            <person name="Agarwal A."/>
            <person name="Raj P."/>
            <person name="Alam M."/>
            <person name="Pyne P."/>
            <person name="Das Gupta S.K."/>
        </authorList>
    </citation>
    <scope>NUCLEOTIDE SEQUENCE [LARGE SCALE GENOMIC DNA]</scope>
    <source>
        <strain evidence="3 4">WT001</strain>
    </source>
</reference>
<dbReference type="InterPro" id="IPR000262">
    <property type="entry name" value="FMN-dep_DH"/>
</dbReference>
<accession>I3UG99</accession>
<dbReference type="Pfam" id="PF01070">
    <property type="entry name" value="FMN_dh"/>
    <property type="match status" value="1"/>
</dbReference>
<dbReference type="InterPro" id="IPR008259">
    <property type="entry name" value="FMN_hydac_DH_AS"/>
</dbReference>
<dbReference type="SUPFAM" id="SSF51395">
    <property type="entry name" value="FMN-linked oxidoreductases"/>
    <property type="match status" value="1"/>
</dbReference>